<gene>
    <name evidence="2" type="ORF">M407DRAFT_33719</name>
</gene>
<organism evidence="2 3">
    <name type="scientific">Tulasnella calospora MUT 4182</name>
    <dbReference type="NCBI Taxonomy" id="1051891"/>
    <lineage>
        <taxon>Eukaryota</taxon>
        <taxon>Fungi</taxon>
        <taxon>Dikarya</taxon>
        <taxon>Basidiomycota</taxon>
        <taxon>Agaricomycotina</taxon>
        <taxon>Agaricomycetes</taxon>
        <taxon>Cantharellales</taxon>
        <taxon>Tulasnellaceae</taxon>
        <taxon>Tulasnella</taxon>
    </lineage>
</organism>
<sequence length="282" mass="32021">MNRDLAFSSAIGSSDLIKCKNCSFRGPQMDYPLKVNGLDYVKTCCDCTKKAVEHNAKSRARKKEKEGTHALQLAKKPSSTKHSDALPWPTLARKLARARNGACDLDVFLDLDPSHPTADVAKTQNERAAALVMDIRRETSYSFNYQEKMQLAGQASSIEYYCAQRNGTQTKPKIYAEDPDFQRDRDYMSRFTCGGSLRITINDAEPLRPRVEIVHKNHHIPWVDISPSEGIKAYIIENKVLGPARLWKEIQRKWPETEMEEAQVYNHWGKASEAIGSWMGTR</sequence>
<dbReference type="AlphaFoldDB" id="A0A0C3Q1U9"/>
<evidence type="ECO:0000256" key="1">
    <source>
        <dbReference type="SAM" id="MobiDB-lite"/>
    </source>
</evidence>
<feature type="region of interest" description="Disordered" evidence="1">
    <location>
        <begin position="58"/>
        <end position="85"/>
    </location>
</feature>
<keyword evidence="3" id="KW-1185">Reference proteome</keyword>
<reference evidence="2 3" key="1">
    <citation type="submission" date="2014-04" db="EMBL/GenBank/DDBJ databases">
        <authorList>
            <consortium name="DOE Joint Genome Institute"/>
            <person name="Kuo A."/>
            <person name="Girlanda M."/>
            <person name="Perotto S."/>
            <person name="Kohler A."/>
            <person name="Nagy L.G."/>
            <person name="Floudas D."/>
            <person name="Copeland A."/>
            <person name="Barry K.W."/>
            <person name="Cichocki N."/>
            <person name="Veneault-Fourrey C."/>
            <person name="LaButti K."/>
            <person name="Lindquist E.A."/>
            <person name="Lipzen A."/>
            <person name="Lundell T."/>
            <person name="Morin E."/>
            <person name="Murat C."/>
            <person name="Sun H."/>
            <person name="Tunlid A."/>
            <person name="Henrissat B."/>
            <person name="Grigoriev I.V."/>
            <person name="Hibbett D.S."/>
            <person name="Martin F."/>
            <person name="Nordberg H.P."/>
            <person name="Cantor M.N."/>
            <person name="Hua S.X."/>
        </authorList>
    </citation>
    <scope>NUCLEOTIDE SEQUENCE [LARGE SCALE GENOMIC DNA]</scope>
    <source>
        <strain evidence="2 3">MUT 4182</strain>
    </source>
</reference>
<evidence type="ECO:0000313" key="2">
    <source>
        <dbReference type="EMBL" id="KIO16636.1"/>
    </source>
</evidence>
<dbReference type="OrthoDB" id="2437251at2759"/>
<protein>
    <submittedName>
        <fullName evidence="2">Uncharacterized protein</fullName>
    </submittedName>
</protein>
<dbReference type="Proteomes" id="UP000054248">
    <property type="component" value="Unassembled WGS sequence"/>
</dbReference>
<evidence type="ECO:0000313" key="3">
    <source>
        <dbReference type="Proteomes" id="UP000054248"/>
    </source>
</evidence>
<accession>A0A0C3Q1U9</accession>
<name>A0A0C3Q1U9_9AGAM</name>
<proteinExistence type="predicted"/>
<dbReference type="HOGENOM" id="CLU_994640_0_0_1"/>
<reference evidence="3" key="2">
    <citation type="submission" date="2015-01" db="EMBL/GenBank/DDBJ databases">
        <title>Evolutionary Origins and Diversification of the Mycorrhizal Mutualists.</title>
        <authorList>
            <consortium name="DOE Joint Genome Institute"/>
            <consortium name="Mycorrhizal Genomics Consortium"/>
            <person name="Kohler A."/>
            <person name="Kuo A."/>
            <person name="Nagy L.G."/>
            <person name="Floudas D."/>
            <person name="Copeland A."/>
            <person name="Barry K.W."/>
            <person name="Cichocki N."/>
            <person name="Veneault-Fourrey C."/>
            <person name="LaButti K."/>
            <person name="Lindquist E.A."/>
            <person name="Lipzen A."/>
            <person name="Lundell T."/>
            <person name="Morin E."/>
            <person name="Murat C."/>
            <person name="Riley R."/>
            <person name="Ohm R."/>
            <person name="Sun H."/>
            <person name="Tunlid A."/>
            <person name="Henrissat B."/>
            <person name="Grigoriev I.V."/>
            <person name="Hibbett D.S."/>
            <person name="Martin F."/>
        </authorList>
    </citation>
    <scope>NUCLEOTIDE SEQUENCE [LARGE SCALE GENOMIC DNA]</scope>
    <source>
        <strain evidence="3">MUT 4182</strain>
    </source>
</reference>
<dbReference type="EMBL" id="KN823515">
    <property type="protein sequence ID" value="KIO16636.1"/>
    <property type="molecule type" value="Genomic_DNA"/>
</dbReference>